<dbReference type="InterPro" id="IPR009493">
    <property type="entry name" value="P2_GpE"/>
</dbReference>
<protein>
    <submittedName>
        <fullName evidence="1">GpE family phage tail protein</fullName>
    </submittedName>
</protein>
<dbReference type="EMBL" id="WTYV01000020">
    <property type="protein sequence ID" value="MXO73602.1"/>
    <property type="molecule type" value="Genomic_DNA"/>
</dbReference>
<keyword evidence="2" id="KW-1185">Reference proteome</keyword>
<dbReference type="AlphaFoldDB" id="A0A844Z260"/>
<sequence length="43" mass="4903">MADIAGIFHWSLADMQGLELDDLVDWHGRAVDFWKRTQGKGSK</sequence>
<accession>A0A844Z260</accession>
<dbReference type="Pfam" id="PF06528">
    <property type="entry name" value="Phage_P2_GpE"/>
    <property type="match status" value="1"/>
</dbReference>
<gene>
    <name evidence="1" type="ORF">GRI99_18470</name>
</gene>
<dbReference type="Proteomes" id="UP000466966">
    <property type="component" value="Unassembled WGS sequence"/>
</dbReference>
<evidence type="ECO:0000313" key="2">
    <source>
        <dbReference type="Proteomes" id="UP000466966"/>
    </source>
</evidence>
<dbReference type="RefSeq" id="WP_160773529.1">
    <property type="nucleotide sequence ID" value="NZ_WTYV01000020.1"/>
</dbReference>
<comment type="caution">
    <text evidence="1">The sequence shown here is derived from an EMBL/GenBank/DDBJ whole genome shotgun (WGS) entry which is preliminary data.</text>
</comment>
<name>A0A844Z260_9SPHN</name>
<dbReference type="OrthoDB" id="8566531at2"/>
<evidence type="ECO:0000313" key="1">
    <source>
        <dbReference type="EMBL" id="MXO73602.1"/>
    </source>
</evidence>
<organism evidence="1 2">
    <name type="scientific">Alteraurantiacibacter buctensis</name>
    <dbReference type="NCBI Taxonomy" id="1503981"/>
    <lineage>
        <taxon>Bacteria</taxon>
        <taxon>Pseudomonadati</taxon>
        <taxon>Pseudomonadota</taxon>
        <taxon>Alphaproteobacteria</taxon>
        <taxon>Sphingomonadales</taxon>
        <taxon>Erythrobacteraceae</taxon>
        <taxon>Alteraurantiacibacter</taxon>
    </lineage>
</organism>
<reference evidence="1 2" key="1">
    <citation type="submission" date="2019-12" db="EMBL/GenBank/DDBJ databases">
        <title>Genomic-based taxomic classification of the family Erythrobacteraceae.</title>
        <authorList>
            <person name="Xu L."/>
        </authorList>
    </citation>
    <scope>NUCLEOTIDE SEQUENCE [LARGE SCALE GENOMIC DNA]</scope>
    <source>
        <strain evidence="1 2">M0322</strain>
    </source>
</reference>
<proteinExistence type="predicted"/>